<dbReference type="InterPro" id="IPR011004">
    <property type="entry name" value="Trimer_LpxA-like_sf"/>
</dbReference>
<evidence type="ECO:0000259" key="9">
    <source>
        <dbReference type="Pfam" id="PF04613"/>
    </source>
</evidence>
<reference evidence="10" key="1">
    <citation type="submission" date="2021-01" db="EMBL/GenBank/DDBJ databases">
        <title>Modified the classification status of verrucomicrobia.</title>
        <authorList>
            <person name="Feng X."/>
        </authorList>
    </citation>
    <scope>NUCLEOTIDE SEQUENCE</scope>
    <source>
        <strain evidence="10">KCTC 13126</strain>
    </source>
</reference>
<dbReference type="GO" id="GO:0103118">
    <property type="term" value="F:UDP-3-O-[(3R)-3-hydroxyacyl]-glucosamine N-acyltransferase activity"/>
    <property type="evidence" value="ECO:0007669"/>
    <property type="project" value="UniProtKB-EC"/>
</dbReference>
<dbReference type="RefSeq" id="WP_200359833.1">
    <property type="nucleotide sequence ID" value="NZ_JAENIL010000110.1"/>
</dbReference>
<dbReference type="EC" id="2.3.1.191" evidence="7"/>
<name>A0A934S1I6_9BACT</name>
<dbReference type="Pfam" id="PF04613">
    <property type="entry name" value="LpxD"/>
    <property type="match status" value="1"/>
</dbReference>
<evidence type="ECO:0000256" key="7">
    <source>
        <dbReference type="HAMAP-Rule" id="MF_00523"/>
    </source>
</evidence>
<dbReference type="PANTHER" id="PTHR43378:SF2">
    <property type="entry name" value="UDP-3-O-ACYLGLUCOSAMINE N-ACYLTRANSFERASE 1, MITOCHONDRIAL-RELATED"/>
    <property type="match status" value="1"/>
</dbReference>
<dbReference type="NCBIfam" id="NF002060">
    <property type="entry name" value="PRK00892.1"/>
    <property type="match status" value="1"/>
</dbReference>
<dbReference type="InterPro" id="IPR001451">
    <property type="entry name" value="Hexapep"/>
</dbReference>
<proteinExistence type="inferred from homology"/>
<keyword evidence="8" id="KW-0175">Coiled coil</keyword>
<comment type="function">
    <text evidence="7">Catalyzes the N-acylation of UDP-3-O-acylglucosamine using 3-hydroxyacyl-ACP as the acyl donor. Is involved in the biosynthesis of lipid A, a phosphorylated glycolipid that anchors the lipopolysaccharide to the outer membrane of the cell.</text>
</comment>
<dbReference type="Proteomes" id="UP000617628">
    <property type="component" value="Unassembled WGS sequence"/>
</dbReference>
<organism evidence="10 11">
    <name type="scientific">Pelagicoccus mobilis</name>
    <dbReference type="NCBI Taxonomy" id="415221"/>
    <lineage>
        <taxon>Bacteria</taxon>
        <taxon>Pseudomonadati</taxon>
        <taxon>Verrucomicrobiota</taxon>
        <taxon>Opitutia</taxon>
        <taxon>Puniceicoccales</taxon>
        <taxon>Pelagicoccaceae</taxon>
        <taxon>Pelagicoccus</taxon>
    </lineage>
</organism>
<keyword evidence="5 7" id="KW-0443">Lipid metabolism</keyword>
<keyword evidence="11" id="KW-1185">Reference proteome</keyword>
<dbReference type="HAMAP" id="MF_00523">
    <property type="entry name" value="LpxD"/>
    <property type="match status" value="1"/>
</dbReference>
<dbReference type="InterPro" id="IPR020573">
    <property type="entry name" value="UDP_GlcNAc_AcTrfase_non-rep"/>
</dbReference>
<evidence type="ECO:0000256" key="5">
    <source>
        <dbReference type="ARBA" id="ARBA00023098"/>
    </source>
</evidence>
<keyword evidence="3 7" id="KW-0808">Transferase</keyword>
<accession>A0A934S1I6</accession>
<dbReference type="GO" id="GO:0009245">
    <property type="term" value="P:lipid A biosynthetic process"/>
    <property type="evidence" value="ECO:0007669"/>
    <property type="project" value="UniProtKB-UniRule"/>
</dbReference>
<keyword evidence="2 7" id="KW-0441">Lipid A biosynthesis</keyword>
<feature type="active site" description="Proton acceptor" evidence="7">
    <location>
        <position position="237"/>
    </location>
</feature>
<evidence type="ECO:0000256" key="3">
    <source>
        <dbReference type="ARBA" id="ARBA00022679"/>
    </source>
</evidence>
<comment type="catalytic activity">
    <reaction evidence="7">
        <text>a UDP-3-O-[(3R)-3-hydroxyacyl]-alpha-D-glucosamine + a (3R)-hydroxyacyl-[ACP] = a UDP-2-N,3-O-bis[(3R)-3-hydroxyacyl]-alpha-D-glucosamine + holo-[ACP] + H(+)</text>
        <dbReference type="Rhea" id="RHEA:53836"/>
        <dbReference type="Rhea" id="RHEA-COMP:9685"/>
        <dbReference type="Rhea" id="RHEA-COMP:9945"/>
        <dbReference type="ChEBI" id="CHEBI:15378"/>
        <dbReference type="ChEBI" id="CHEBI:64479"/>
        <dbReference type="ChEBI" id="CHEBI:78827"/>
        <dbReference type="ChEBI" id="CHEBI:137740"/>
        <dbReference type="ChEBI" id="CHEBI:137748"/>
        <dbReference type="EC" id="2.3.1.191"/>
    </reaction>
</comment>
<comment type="subunit">
    <text evidence="7">Homotrimer.</text>
</comment>
<dbReference type="GO" id="GO:0016020">
    <property type="term" value="C:membrane"/>
    <property type="evidence" value="ECO:0007669"/>
    <property type="project" value="GOC"/>
</dbReference>
<evidence type="ECO:0000256" key="1">
    <source>
        <dbReference type="ARBA" id="ARBA00022516"/>
    </source>
</evidence>
<evidence type="ECO:0000256" key="2">
    <source>
        <dbReference type="ARBA" id="ARBA00022556"/>
    </source>
</evidence>
<sequence length="351" mass="36933">MTYTIEELAQIVNGEIVGDPTTSIESASTLEAAVPGQIAFLANRKYRKTVATSKASAIVTREPLETEAAQIVVPDPYFAFREIVVHIHGHRDHLFEGISPAAHIAPTAQIGQNVRIAHGATVSEEASIGDDCVLYSGVFVGPRARIGSGCILYPNAVVFDTVEVGDRVVIQCNASVGHDGFGFATHQGSHHKIPHIAKVILQDEVEIGANACIESGAFDDTIIGAGSKIGDSVVIGHGTKIGKGCLLVPQVGIAGSAELGDYSQMGGQAGITGHTKVGPHTVIAAKSLVNHNLPGKQGVLGFPAFDMAQARKSVAIYKNLPKQREKLMALDRKVKELEETIAALKQATEAS</sequence>
<dbReference type="Gene3D" id="3.40.1390.10">
    <property type="entry name" value="MurE/MurF, N-terminal domain"/>
    <property type="match status" value="1"/>
</dbReference>
<dbReference type="GO" id="GO:0016410">
    <property type="term" value="F:N-acyltransferase activity"/>
    <property type="evidence" value="ECO:0007669"/>
    <property type="project" value="InterPro"/>
</dbReference>
<dbReference type="Gene3D" id="2.160.10.10">
    <property type="entry name" value="Hexapeptide repeat proteins"/>
    <property type="match status" value="1"/>
</dbReference>
<dbReference type="NCBIfam" id="TIGR01853">
    <property type="entry name" value="lipid_A_lpxD"/>
    <property type="match status" value="1"/>
</dbReference>
<gene>
    <name evidence="7 10" type="primary">lpxD</name>
    <name evidence="10" type="ORF">JIN87_27415</name>
</gene>
<dbReference type="CDD" id="cd03352">
    <property type="entry name" value="LbH_LpxD"/>
    <property type="match status" value="1"/>
</dbReference>
<comment type="pathway">
    <text evidence="7">Bacterial outer membrane biogenesis; LPS lipid A biosynthesis.</text>
</comment>
<dbReference type="EMBL" id="JAENIL010000110">
    <property type="protein sequence ID" value="MBK1880646.1"/>
    <property type="molecule type" value="Genomic_DNA"/>
</dbReference>
<dbReference type="PANTHER" id="PTHR43378">
    <property type="entry name" value="UDP-3-O-ACYLGLUCOSAMINE N-ACYLTRANSFERASE"/>
    <property type="match status" value="1"/>
</dbReference>
<comment type="caution">
    <text evidence="10">The sequence shown here is derived from an EMBL/GenBank/DDBJ whole genome shotgun (WGS) entry which is preliminary data.</text>
</comment>
<keyword evidence="4 7" id="KW-0677">Repeat</keyword>
<evidence type="ECO:0000256" key="8">
    <source>
        <dbReference type="SAM" id="Coils"/>
    </source>
</evidence>
<evidence type="ECO:0000256" key="6">
    <source>
        <dbReference type="ARBA" id="ARBA00023315"/>
    </source>
</evidence>
<dbReference type="AlphaFoldDB" id="A0A934S1I6"/>
<comment type="similarity">
    <text evidence="7">Belongs to the transferase hexapeptide repeat family. LpxD subfamily.</text>
</comment>
<keyword evidence="6 7" id="KW-0012">Acyltransferase</keyword>
<dbReference type="SUPFAM" id="SSF51161">
    <property type="entry name" value="Trimeric LpxA-like enzymes"/>
    <property type="match status" value="1"/>
</dbReference>
<protein>
    <recommendedName>
        <fullName evidence="7">UDP-3-O-acylglucosamine N-acyltransferase</fullName>
        <ecNumber evidence="7">2.3.1.191</ecNumber>
    </recommendedName>
</protein>
<evidence type="ECO:0000313" key="11">
    <source>
        <dbReference type="Proteomes" id="UP000617628"/>
    </source>
</evidence>
<dbReference type="Pfam" id="PF00132">
    <property type="entry name" value="Hexapep"/>
    <property type="match status" value="2"/>
</dbReference>
<evidence type="ECO:0000256" key="4">
    <source>
        <dbReference type="ARBA" id="ARBA00022737"/>
    </source>
</evidence>
<feature type="domain" description="UDP-3-O-[3-hydroxymyristoyl] glucosamine N-acyltransferase non-repeat region" evidence="9">
    <location>
        <begin position="23"/>
        <end position="83"/>
    </location>
</feature>
<evidence type="ECO:0000313" key="10">
    <source>
        <dbReference type="EMBL" id="MBK1880646.1"/>
    </source>
</evidence>
<feature type="coiled-coil region" evidence="8">
    <location>
        <begin position="320"/>
        <end position="350"/>
    </location>
</feature>
<dbReference type="InterPro" id="IPR007691">
    <property type="entry name" value="LpxD"/>
</dbReference>
<keyword evidence="1 7" id="KW-0444">Lipid biosynthesis</keyword>